<organism evidence="8">
    <name type="scientific">Cyprideis torosa</name>
    <dbReference type="NCBI Taxonomy" id="163714"/>
    <lineage>
        <taxon>Eukaryota</taxon>
        <taxon>Metazoa</taxon>
        <taxon>Ecdysozoa</taxon>
        <taxon>Arthropoda</taxon>
        <taxon>Crustacea</taxon>
        <taxon>Oligostraca</taxon>
        <taxon>Ostracoda</taxon>
        <taxon>Podocopa</taxon>
        <taxon>Podocopida</taxon>
        <taxon>Cytherocopina</taxon>
        <taxon>Cytheroidea</taxon>
        <taxon>Cytherideidae</taxon>
        <taxon>Cyprideis</taxon>
    </lineage>
</organism>
<evidence type="ECO:0000256" key="5">
    <source>
        <dbReference type="ARBA" id="ARBA00023136"/>
    </source>
</evidence>
<feature type="compositionally biased region" description="Low complexity" evidence="6">
    <location>
        <begin position="189"/>
        <end position="202"/>
    </location>
</feature>
<dbReference type="InterPro" id="IPR021013">
    <property type="entry name" value="ATPase_Vma12"/>
</dbReference>
<protein>
    <submittedName>
        <fullName evidence="8">Uncharacterized protein</fullName>
    </submittedName>
</protein>
<evidence type="ECO:0000256" key="2">
    <source>
        <dbReference type="ARBA" id="ARBA00022692"/>
    </source>
</evidence>
<evidence type="ECO:0000256" key="7">
    <source>
        <dbReference type="SAM" id="Phobius"/>
    </source>
</evidence>
<evidence type="ECO:0000256" key="1">
    <source>
        <dbReference type="ARBA" id="ARBA00004477"/>
    </source>
</evidence>
<feature type="compositionally biased region" description="Basic and acidic residues" evidence="6">
    <location>
        <begin position="205"/>
        <end position="216"/>
    </location>
</feature>
<dbReference type="GO" id="GO:0005789">
    <property type="term" value="C:endoplasmic reticulum membrane"/>
    <property type="evidence" value="ECO:0007669"/>
    <property type="project" value="UniProtKB-SubCell"/>
</dbReference>
<accession>A0A7R8WMP7</accession>
<dbReference type="AlphaFoldDB" id="A0A7R8WMP7"/>
<comment type="subcellular location">
    <subcellularLocation>
        <location evidence="1">Endoplasmic reticulum membrane</location>
        <topology evidence="1">Multi-pass membrane protein</topology>
    </subcellularLocation>
</comment>
<dbReference type="PANTHER" id="PTHR31394:SF1">
    <property type="entry name" value="TRANSMEMBRANE PROTEIN 199"/>
    <property type="match status" value="1"/>
</dbReference>
<evidence type="ECO:0000256" key="3">
    <source>
        <dbReference type="ARBA" id="ARBA00022824"/>
    </source>
</evidence>
<keyword evidence="5 7" id="KW-0472">Membrane</keyword>
<proteinExistence type="predicted"/>
<feature type="transmembrane region" description="Helical" evidence="7">
    <location>
        <begin position="122"/>
        <end position="143"/>
    </location>
</feature>
<evidence type="ECO:0000313" key="8">
    <source>
        <dbReference type="EMBL" id="CAD7231796.1"/>
    </source>
</evidence>
<evidence type="ECO:0000256" key="6">
    <source>
        <dbReference type="SAM" id="MobiDB-lite"/>
    </source>
</evidence>
<dbReference type="EMBL" id="OB663876">
    <property type="protein sequence ID" value="CAD7231796.1"/>
    <property type="molecule type" value="Genomic_DNA"/>
</dbReference>
<dbReference type="GO" id="GO:0070072">
    <property type="term" value="P:vacuolar proton-transporting V-type ATPase complex assembly"/>
    <property type="evidence" value="ECO:0007669"/>
    <property type="project" value="InterPro"/>
</dbReference>
<keyword evidence="3" id="KW-0256">Endoplasmic reticulum</keyword>
<keyword evidence="4 7" id="KW-1133">Transmembrane helix</keyword>
<keyword evidence="2 7" id="KW-0812">Transmembrane</keyword>
<reference evidence="8" key="1">
    <citation type="submission" date="2020-11" db="EMBL/GenBank/DDBJ databases">
        <authorList>
            <person name="Tran Van P."/>
        </authorList>
    </citation>
    <scope>NUCLEOTIDE SEQUENCE</scope>
</reference>
<dbReference type="OrthoDB" id="19981at2759"/>
<evidence type="ECO:0000256" key="4">
    <source>
        <dbReference type="ARBA" id="ARBA00022989"/>
    </source>
</evidence>
<feature type="region of interest" description="Disordered" evidence="6">
    <location>
        <begin position="185"/>
        <end position="216"/>
    </location>
</feature>
<gene>
    <name evidence="8" type="ORF">CTOB1V02_LOCUS9639</name>
</gene>
<sequence>MEISVTIPRAAAALMPEGSKRKNLTFEEFKQSFQQMKEMSSAEPDEKIPPLHVLLQGTDVTLPEPIVPERSPELEARVQRLRRDQENREYRKMTAGVDRLQSARKEDSLNFGAELREINAHLINILQLILTVGGTFLFTYKAIEYAHGDTQPSVAGKVLVALCTSFLVAVADLYFILRTLEYSEKKAKGSAASSAVSKKQSATDLSKEKPLPMKKD</sequence>
<feature type="transmembrane region" description="Helical" evidence="7">
    <location>
        <begin position="155"/>
        <end position="177"/>
    </location>
</feature>
<name>A0A7R8WMP7_9CRUS</name>
<dbReference type="PANTHER" id="PTHR31394">
    <property type="entry name" value="TRANSMEMBRANE PROTEIN 199"/>
    <property type="match status" value="1"/>
</dbReference>
<dbReference type="Pfam" id="PF11712">
    <property type="entry name" value="Vma12"/>
    <property type="match status" value="1"/>
</dbReference>